<sequence length="360" mass="42113">MKGLINIKNQKSTHSTLLDNSFIDNYMPKANGEYVKIYVYLLSLIQRGSDNITISSIADKFENTDNDVIRALKYWEKSNLLSLESDRDENITSITLLDDNSPSDNDNINPDSTENIIAHEEIIELNENELVKENEKKDISYSRDELASLKKNENIEEALMIAQQYLGRLLNMKEVETICYFYDKLQFSTNLIDYLLEYCVTRKHTSLHYIKKVACNWAEKNIKNEDQAKEYVKKFDKVYNTVKKAFGLNDRDFGDAELKLISKWQYEYHYNSDIIKEACDKTLLKATNPSFPYANKILTDWFEKGVKTLEDVKNCDDEHARSTKKVKQTNNHHYSNNKFNDFPQRAFDSYAELERKLISQ</sequence>
<dbReference type="STRING" id="1120918.SAMN05216249_10582"/>
<dbReference type="Proteomes" id="UP000198838">
    <property type="component" value="Unassembled WGS sequence"/>
</dbReference>
<feature type="domain" description="DnaB/C C-terminal" evidence="3">
    <location>
        <begin position="255"/>
        <end position="313"/>
    </location>
</feature>
<accession>A0A1I0WZD4</accession>
<evidence type="ECO:0000256" key="1">
    <source>
        <dbReference type="ARBA" id="ARBA00093462"/>
    </source>
</evidence>
<dbReference type="InterPro" id="IPR017019">
    <property type="entry name" value="DNA_replication_prd_bac"/>
</dbReference>
<evidence type="ECO:0000259" key="3">
    <source>
        <dbReference type="Pfam" id="PF07261"/>
    </source>
</evidence>
<dbReference type="PANTHER" id="PTHR37293">
    <property type="entry name" value="PHAGE REPLICATION PROTEIN-RELATED"/>
    <property type="match status" value="1"/>
</dbReference>
<dbReference type="AlphaFoldDB" id="A0A1I0WZD4"/>
<evidence type="ECO:0000313" key="4">
    <source>
        <dbReference type="EMBL" id="SFA93777.1"/>
    </source>
</evidence>
<name>A0A1I0WZD4_9FIRM</name>
<proteinExistence type="inferred from homology"/>
<protein>
    <submittedName>
        <fullName evidence="4">DnaD and phage-associated domain-containing protein</fullName>
    </submittedName>
</protein>
<dbReference type="SUPFAM" id="SSF158499">
    <property type="entry name" value="DnaD domain-like"/>
    <property type="match status" value="2"/>
</dbReference>
<dbReference type="Gene3D" id="1.10.10.630">
    <property type="entry name" value="DnaD domain-like"/>
    <property type="match status" value="2"/>
</dbReference>
<dbReference type="PIRSF" id="PIRSF033722">
    <property type="entry name" value="DnaD_CA_C3587_prd"/>
    <property type="match status" value="1"/>
</dbReference>
<dbReference type="InterPro" id="IPR006343">
    <property type="entry name" value="DnaB/C_C"/>
</dbReference>
<feature type="compositionally biased region" description="Polar residues" evidence="2">
    <location>
        <begin position="328"/>
        <end position="339"/>
    </location>
</feature>
<dbReference type="InterPro" id="IPR034829">
    <property type="entry name" value="DnaD-like_sf"/>
</dbReference>
<comment type="similarity">
    <text evidence="1">Belongs to the DnaB/DnaD family.</text>
</comment>
<dbReference type="PANTHER" id="PTHR37293:SF5">
    <property type="entry name" value="DNA REPLICATION PROTEIN"/>
    <property type="match status" value="1"/>
</dbReference>
<dbReference type="EMBL" id="FOJY01000005">
    <property type="protein sequence ID" value="SFA93777.1"/>
    <property type="molecule type" value="Genomic_DNA"/>
</dbReference>
<keyword evidence="5" id="KW-1185">Reference proteome</keyword>
<dbReference type="InterPro" id="IPR053162">
    <property type="entry name" value="DnaD"/>
</dbReference>
<dbReference type="NCBIfam" id="TIGR01446">
    <property type="entry name" value="DnaD_dom"/>
    <property type="match status" value="2"/>
</dbReference>
<dbReference type="RefSeq" id="WP_092871169.1">
    <property type="nucleotide sequence ID" value="NZ_FOJY01000005.1"/>
</dbReference>
<evidence type="ECO:0000313" key="5">
    <source>
        <dbReference type="Proteomes" id="UP000198838"/>
    </source>
</evidence>
<dbReference type="Pfam" id="PF07261">
    <property type="entry name" value="DnaB_2"/>
    <property type="match status" value="2"/>
</dbReference>
<feature type="region of interest" description="Disordered" evidence="2">
    <location>
        <begin position="319"/>
        <end position="340"/>
    </location>
</feature>
<gene>
    <name evidence="4" type="ORF">SAMN05216249_10582</name>
</gene>
<reference evidence="4 5" key="1">
    <citation type="submission" date="2016-10" db="EMBL/GenBank/DDBJ databases">
        <authorList>
            <person name="de Groot N.N."/>
        </authorList>
    </citation>
    <scope>NUCLEOTIDE SEQUENCE [LARGE SCALE GENOMIC DNA]</scope>
    <source>
        <strain evidence="4 5">DSM 5522</strain>
    </source>
</reference>
<dbReference type="OrthoDB" id="1652900at2"/>
<feature type="domain" description="DnaB/C C-terminal" evidence="3">
    <location>
        <begin position="161"/>
        <end position="231"/>
    </location>
</feature>
<organism evidence="4 5">
    <name type="scientific">Acetitomaculum ruminis DSM 5522</name>
    <dbReference type="NCBI Taxonomy" id="1120918"/>
    <lineage>
        <taxon>Bacteria</taxon>
        <taxon>Bacillati</taxon>
        <taxon>Bacillota</taxon>
        <taxon>Clostridia</taxon>
        <taxon>Lachnospirales</taxon>
        <taxon>Lachnospiraceae</taxon>
        <taxon>Acetitomaculum</taxon>
    </lineage>
</organism>
<evidence type="ECO:0000256" key="2">
    <source>
        <dbReference type="SAM" id="MobiDB-lite"/>
    </source>
</evidence>